<protein>
    <submittedName>
        <fullName evidence="1">Putative repeat protein (TIGR03847 family)</fullName>
    </submittedName>
</protein>
<dbReference type="InterPro" id="IPR021441">
    <property type="entry name" value="DUF3090"/>
</dbReference>
<sequence length="174" mass="19337">MSVFYEFEDVDAFTTGTIGQPGSRVFYLQARHGKQRVAVKCEKQQVSAIAQYLRTVLNDLPPPDDRPVAGALELVEPVHEAFVLGPIGLGYDRSSDRLVVQLEEFRVEDDDDLTEGTIDDDDTDTDGHIRLYVTRGQAASFCERAEQIVAAGRPDCQWCGQPIDPDGHPCPRMN</sequence>
<evidence type="ECO:0000313" key="2">
    <source>
        <dbReference type="Proteomes" id="UP000294558"/>
    </source>
</evidence>
<proteinExistence type="predicted"/>
<dbReference type="Proteomes" id="UP000294558">
    <property type="component" value="Unassembled WGS sequence"/>
</dbReference>
<comment type="caution">
    <text evidence="1">The sequence shown here is derived from an EMBL/GenBank/DDBJ whole genome shotgun (WGS) entry which is preliminary data.</text>
</comment>
<dbReference type="EMBL" id="SOAU01000001">
    <property type="protein sequence ID" value="TDT17731.1"/>
    <property type="molecule type" value="Genomic_DNA"/>
</dbReference>
<reference evidence="1 2" key="1">
    <citation type="submission" date="2019-03" db="EMBL/GenBank/DDBJ databases">
        <title>Sequencing the genomes of 1000 actinobacteria strains.</title>
        <authorList>
            <person name="Klenk H.-P."/>
        </authorList>
    </citation>
    <scope>NUCLEOTIDE SEQUENCE [LARGE SCALE GENOMIC DNA]</scope>
    <source>
        <strain evidence="1 2">DSM 18936</strain>
    </source>
</reference>
<dbReference type="OrthoDB" id="156387at2"/>
<dbReference type="Pfam" id="PF11290">
    <property type="entry name" value="DUF3090"/>
    <property type="match status" value="1"/>
</dbReference>
<accession>A0A4R7I2H0</accession>
<organism evidence="1 2">
    <name type="scientific">Ilumatobacter fluminis</name>
    <dbReference type="NCBI Taxonomy" id="467091"/>
    <lineage>
        <taxon>Bacteria</taxon>
        <taxon>Bacillati</taxon>
        <taxon>Actinomycetota</taxon>
        <taxon>Acidimicrobiia</taxon>
        <taxon>Acidimicrobiales</taxon>
        <taxon>Ilumatobacteraceae</taxon>
        <taxon>Ilumatobacter</taxon>
    </lineage>
</organism>
<dbReference type="AlphaFoldDB" id="A0A4R7I2H0"/>
<dbReference type="RefSeq" id="WP_133870000.1">
    <property type="nucleotide sequence ID" value="NZ_JAVJPS010000039.1"/>
</dbReference>
<keyword evidence="2" id="KW-1185">Reference proteome</keyword>
<evidence type="ECO:0000313" key="1">
    <source>
        <dbReference type="EMBL" id="TDT17731.1"/>
    </source>
</evidence>
<name>A0A4R7I2H0_9ACTN</name>
<gene>
    <name evidence="1" type="ORF">BDK89_3343</name>
</gene>
<dbReference type="NCBIfam" id="TIGR03847">
    <property type="entry name" value="conserved hypothetical protein"/>
    <property type="match status" value="1"/>
</dbReference>